<evidence type="ECO:0000313" key="2">
    <source>
        <dbReference type="EMBL" id="KAF2251303.1"/>
    </source>
</evidence>
<evidence type="ECO:0000313" key="3">
    <source>
        <dbReference type="Proteomes" id="UP000800094"/>
    </source>
</evidence>
<accession>A0A6A6IP72</accession>
<name>A0A6A6IP72_9PLEO</name>
<reference evidence="2" key="1">
    <citation type="journal article" date="2020" name="Stud. Mycol.">
        <title>101 Dothideomycetes genomes: a test case for predicting lifestyles and emergence of pathogens.</title>
        <authorList>
            <person name="Haridas S."/>
            <person name="Albert R."/>
            <person name="Binder M."/>
            <person name="Bloem J."/>
            <person name="Labutti K."/>
            <person name="Salamov A."/>
            <person name="Andreopoulos B."/>
            <person name="Baker S."/>
            <person name="Barry K."/>
            <person name="Bills G."/>
            <person name="Bluhm B."/>
            <person name="Cannon C."/>
            <person name="Castanera R."/>
            <person name="Culley D."/>
            <person name="Daum C."/>
            <person name="Ezra D."/>
            <person name="Gonzalez J."/>
            <person name="Henrissat B."/>
            <person name="Kuo A."/>
            <person name="Liang C."/>
            <person name="Lipzen A."/>
            <person name="Lutzoni F."/>
            <person name="Magnuson J."/>
            <person name="Mondo S."/>
            <person name="Nolan M."/>
            <person name="Ohm R."/>
            <person name="Pangilinan J."/>
            <person name="Park H.-J."/>
            <person name="Ramirez L."/>
            <person name="Alfaro M."/>
            <person name="Sun H."/>
            <person name="Tritt A."/>
            <person name="Yoshinaga Y."/>
            <person name="Zwiers L.-H."/>
            <person name="Turgeon B."/>
            <person name="Goodwin S."/>
            <person name="Spatafora J."/>
            <person name="Crous P."/>
            <person name="Grigoriev I."/>
        </authorList>
    </citation>
    <scope>NUCLEOTIDE SEQUENCE</scope>
    <source>
        <strain evidence="2">CBS 122368</strain>
    </source>
</reference>
<dbReference type="RefSeq" id="XP_033686307.1">
    <property type="nucleotide sequence ID" value="XM_033821505.1"/>
</dbReference>
<dbReference type="AlphaFoldDB" id="A0A6A6IP72"/>
<sequence>MARPNFDVTDALPRASILTYLRRPRPRPIRTAARPSSKRSSRTPLLPRIPEAGAENSDEEAQLGLRTDCDKPPVERDIEYEDEEDQSCEWGFYETLGLVCCALWMLVLVLKADVLLSRSGTWEDWSVYGVGTGASTGREIHFCLVTPNREAPSSRIWRFMQPNAFGDCATQIATLSVGPTEEWKLLPDDKILLEAMEDGKGGKSMSEGLDKAEELGDDLAEEGKLGRRTPSDLEMRARR</sequence>
<organism evidence="2 3">
    <name type="scientific">Trematosphaeria pertusa</name>
    <dbReference type="NCBI Taxonomy" id="390896"/>
    <lineage>
        <taxon>Eukaryota</taxon>
        <taxon>Fungi</taxon>
        <taxon>Dikarya</taxon>
        <taxon>Ascomycota</taxon>
        <taxon>Pezizomycotina</taxon>
        <taxon>Dothideomycetes</taxon>
        <taxon>Pleosporomycetidae</taxon>
        <taxon>Pleosporales</taxon>
        <taxon>Massarineae</taxon>
        <taxon>Trematosphaeriaceae</taxon>
        <taxon>Trematosphaeria</taxon>
    </lineage>
</organism>
<evidence type="ECO:0000256" key="1">
    <source>
        <dbReference type="SAM" id="MobiDB-lite"/>
    </source>
</evidence>
<protein>
    <submittedName>
        <fullName evidence="2">Uncharacterized protein</fullName>
    </submittedName>
</protein>
<feature type="compositionally biased region" description="Basic and acidic residues" evidence="1">
    <location>
        <begin position="221"/>
        <end position="239"/>
    </location>
</feature>
<dbReference type="Proteomes" id="UP000800094">
    <property type="component" value="Unassembled WGS sequence"/>
</dbReference>
<keyword evidence="3" id="KW-1185">Reference proteome</keyword>
<dbReference type="GeneID" id="54574835"/>
<gene>
    <name evidence="2" type="ORF">BU26DRAFT_280406</name>
</gene>
<dbReference type="OrthoDB" id="3799480at2759"/>
<feature type="region of interest" description="Disordered" evidence="1">
    <location>
        <begin position="199"/>
        <end position="239"/>
    </location>
</feature>
<proteinExistence type="predicted"/>
<feature type="region of interest" description="Disordered" evidence="1">
    <location>
        <begin position="22"/>
        <end position="68"/>
    </location>
</feature>
<dbReference type="EMBL" id="ML987193">
    <property type="protein sequence ID" value="KAF2251303.1"/>
    <property type="molecule type" value="Genomic_DNA"/>
</dbReference>